<proteinExistence type="predicted"/>
<keyword evidence="1" id="KW-0812">Transmembrane</keyword>
<keyword evidence="1" id="KW-1133">Transmembrane helix</keyword>
<sequence length="131" mass="14676">MVVTNIFFIFLFGLLCCFTTGYLIGNQCFVYSSFDAIQWNDGKDRICVSYQGEAVCKEWECPVPSCDEPISGEYGTCKSYCEGNCTYGGTEHEIGVGFVSPDGSNTCWCSEWNTYFCSYGQFTVQTMCNLN</sequence>
<reference evidence="2" key="1">
    <citation type="submission" date="2018-11" db="EMBL/GenBank/DDBJ databases">
        <authorList>
            <person name="Alioto T."/>
            <person name="Alioto T."/>
        </authorList>
    </citation>
    <scope>NUCLEOTIDE SEQUENCE</scope>
</reference>
<dbReference type="EMBL" id="UYJE01004549">
    <property type="protein sequence ID" value="VDI28932.1"/>
    <property type="molecule type" value="Genomic_DNA"/>
</dbReference>
<dbReference type="AlphaFoldDB" id="A0A8B6E6H9"/>
<keyword evidence="3" id="KW-1185">Reference proteome</keyword>
<feature type="transmembrane region" description="Helical" evidence="1">
    <location>
        <begin position="6"/>
        <end position="24"/>
    </location>
</feature>
<name>A0A8B6E6H9_MYTGA</name>
<comment type="caution">
    <text evidence="2">The sequence shown here is derived from an EMBL/GenBank/DDBJ whole genome shotgun (WGS) entry which is preliminary data.</text>
</comment>
<protein>
    <submittedName>
        <fullName evidence="2">Uncharacterized protein</fullName>
    </submittedName>
</protein>
<evidence type="ECO:0000313" key="3">
    <source>
        <dbReference type="Proteomes" id="UP000596742"/>
    </source>
</evidence>
<organism evidence="2 3">
    <name type="scientific">Mytilus galloprovincialis</name>
    <name type="common">Mediterranean mussel</name>
    <dbReference type="NCBI Taxonomy" id="29158"/>
    <lineage>
        <taxon>Eukaryota</taxon>
        <taxon>Metazoa</taxon>
        <taxon>Spiralia</taxon>
        <taxon>Lophotrochozoa</taxon>
        <taxon>Mollusca</taxon>
        <taxon>Bivalvia</taxon>
        <taxon>Autobranchia</taxon>
        <taxon>Pteriomorphia</taxon>
        <taxon>Mytilida</taxon>
        <taxon>Mytiloidea</taxon>
        <taxon>Mytilidae</taxon>
        <taxon>Mytilinae</taxon>
        <taxon>Mytilus</taxon>
    </lineage>
</organism>
<evidence type="ECO:0000313" key="2">
    <source>
        <dbReference type="EMBL" id="VDI28932.1"/>
    </source>
</evidence>
<gene>
    <name evidence="2" type="ORF">MGAL_10B057693</name>
</gene>
<accession>A0A8B6E6H9</accession>
<keyword evidence="1" id="KW-0472">Membrane</keyword>
<dbReference type="OrthoDB" id="6120321at2759"/>
<dbReference type="Proteomes" id="UP000596742">
    <property type="component" value="Unassembled WGS sequence"/>
</dbReference>
<evidence type="ECO:0000256" key="1">
    <source>
        <dbReference type="SAM" id="Phobius"/>
    </source>
</evidence>